<evidence type="ECO:0000313" key="3">
    <source>
        <dbReference type="Proteomes" id="UP001199642"/>
    </source>
</evidence>
<protein>
    <submittedName>
        <fullName evidence="2">Uncharacterized protein</fullName>
    </submittedName>
</protein>
<organism evidence="2 3">
    <name type="scientific">Microbacterium resistens</name>
    <dbReference type="NCBI Taxonomy" id="156977"/>
    <lineage>
        <taxon>Bacteria</taxon>
        <taxon>Bacillati</taxon>
        <taxon>Actinomycetota</taxon>
        <taxon>Actinomycetes</taxon>
        <taxon>Micrococcales</taxon>
        <taxon>Microbacteriaceae</taxon>
        <taxon>Microbacterium</taxon>
    </lineage>
</organism>
<feature type="compositionally biased region" description="Basic and acidic residues" evidence="1">
    <location>
        <begin position="203"/>
        <end position="233"/>
    </location>
</feature>
<accession>A0ABY3RNN2</accession>
<dbReference type="EMBL" id="CP082781">
    <property type="protein sequence ID" value="UGS25439.1"/>
    <property type="molecule type" value="Genomic_DNA"/>
</dbReference>
<dbReference type="Proteomes" id="UP001199642">
    <property type="component" value="Chromosome"/>
</dbReference>
<sequence length="233" mass="25289">MDETLAELAASADHRDAERAFLDAGWTPCGAGDWAIALRSPDGELAVRISPFDPTGPYTAELYRAAAHTRQVPRLHAHRRLAGGGDLQVMEWLAAVPEEEASAFHRAVASGAAPAEELAGIVQRIHDRARAELPWCGPLDDNPANVMRGSDGRLVVTDLFYADGPALYALAGSDPDAFVQRIPEPERRFLTEIPLAASGPWSRADRDAMREGVAAADRRKDGEPPLPDTERRR</sequence>
<reference evidence="2 3" key="1">
    <citation type="submission" date="2023-01" db="EMBL/GenBank/DDBJ databases">
        <title>Characterization of estradiol degrading bacteria Microbacterium sp. MZT7 and reveal degrading genes through genome analysis.</title>
        <authorList>
            <person name="Hao P."/>
            <person name="Gao Y."/>
        </authorList>
    </citation>
    <scope>NUCLEOTIDE SEQUENCE [LARGE SCALE GENOMIC DNA]</scope>
    <source>
        <strain evidence="2 3">MZT7</strain>
    </source>
</reference>
<name>A0ABY3RNN2_9MICO</name>
<feature type="region of interest" description="Disordered" evidence="1">
    <location>
        <begin position="200"/>
        <end position="233"/>
    </location>
</feature>
<keyword evidence="3" id="KW-1185">Reference proteome</keyword>
<evidence type="ECO:0000256" key="1">
    <source>
        <dbReference type="SAM" id="MobiDB-lite"/>
    </source>
</evidence>
<dbReference type="RefSeq" id="WP_231819302.1">
    <property type="nucleotide sequence ID" value="NZ_CP082781.1"/>
</dbReference>
<evidence type="ECO:0000313" key="2">
    <source>
        <dbReference type="EMBL" id="UGS25439.1"/>
    </source>
</evidence>
<gene>
    <name evidence="2" type="ORF">K8F61_12205</name>
</gene>
<proteinExistence type="predicted"/>